<dbReference type="RefSeq" id="WP_218321663.1">
    <property type="nucleotide sequence ID" value="NZ_JAEEGC010000090.1"/>
</dbReference>
<comment type="caution">
    <text evidence="5">The sequence shown here is derived from an EMBL/GenBank/DDBJ whole genome shotgun (WGS) entry which is preliminary data.</text>
</comment>
<keyword evidence="6" id="KW-1185">Reference proteome</keyword>
<dbReference type="AlphaFoldDB" id="A0A949WWA2"/>
<gene>
    <name evidence="5" type="ORF">I6U48_16945</name>
</gene>
<proteinExistence type="predicted"/>
<protein>
    <recommendedName>
        <fullName evidence="4">P-type ATPase A domain-containing protein</fullName>
    </recommendedName>
</protein>
<sequence>MIFVEVGDIVPCDGKVIEVLALADESARTGESVPVIKEACEEFNTIIRGTRIVSNWLKIKVTTPPAASHFDKVASVLEKTAI</sequence>
<feature type="domain" description="P-type ATPase A" evidence="4">
    <location>
        <begin position="1"/>
        <end position="78"/>
    </location>
</feature>
<dbReference type="Pfam" id="PF00122">
    <property type="entry name" value="E1-E2_ATPase"/>
    <property type="match status" value="1"/>
</dbReference>
<organism evidence="5 6">
    <name type="scientific">Clostridium thailandense</name>
    <dbReference type="NCBI Taxonomy" id="2794346"/>
    <lineage>
        <taxon>Bacteria</taxon>
        <taxon>Bacillati</taxon>
        <taxon>Bacillota</taxon>
        <taxon>Clostridia</taxon>
        <taxon>Eubacteriales</taxon>
        <taxon>Clostridiaceae</taxon>
        <taxon>Clostridium</taxon>
    </lineage>
</organism>
<dbReference type="InterPro" id="IPR059000">
    <property type="entry name" value="ATPase_P-type_domA"/>
</dbReference>
<dbReference type="GO" id="GO:0008556">
    <property type="term" value="F:P-type potassium transmembrane transporter activity"/>
    <property type="evidence" value="ECO:0007669"/>
    <property type="project" value="InterPro"/>
</dbReference>
<keyword evidence="3" id="KW-0067">ATP-binding</keyword>
<dbReference type="GO" id="GO:0005524">
    <property type="term" value="F:ATP binding"/>
    <property type="evidence" value="ECO:0007669"/>
    <property type="project" value="UniProtKB-KW"/>
</dbReference>
<name>A0A949WWA2_9CLOT</name>
<comment type="subcellular location">
    <subcellularLocation>
        <location evidence="1">Membrane</location>
        <topology evidence="1">Multi-pass membrane protein</topology>
    </subcellularLocation>
</comment>
<dbReference type="GO" id="GO:0016020">
    <property type="term" value="C:membrane"/>
    <property type="evidence" value="ECO:0007669"/>
    <property type="project" value="InterPro"/>
</dbReference>
<evidence type="ECO:0000313" key="6">
    <source>
        <dbReference type="Proteomes" id="UP000694308"/>
    </source>
</evidence>
<reference evidence="5" key="1">
    <citation type="submission" date="2020-12" db="EMBL/GenBank/DDBJ databases">
        <title>Clostridium thailandense sp. nov., a novel acetogenic bacterium isolated from peat land soil in Thailand.</title>
        <authorList>
            <person name="Chaikitkaew S."/>
            <person name="Birkeland N.K."/>
        </authorList>
    </citation>
    <scope>NUCLEOTIDE SEQUENCE</scope>
    <source>
        <strain evidence="5">PL3</strain>
    </source>
</reference>
<accession>A0A949WWA2</accession>
<evidence type="ECO:0000256" key="1">
    <source>
        <dbReference type="ARBA" id="ARBA00004141"/>
    </source>
</evidence>
<dbReference type="EMBL" id="JAEEGC010000090">
    <property type="protein sequence ID" value="MBV7274582.1"/>
    <property type="molecule type" value="Genomic_DNA"/>
</dbReference>
<evidence type="ECO:0000256" key="3">
    <source>
        <dbReference type="ARBA" id="ARBA00022840"/>
    </source>
</evidence>
<dbReference type="PANTHER" id="PTHR43743:SF1">
    <property type="entry name" value="POTASSIUM-TRANSPORTING ATPASE ATP-BINDING SUBUNIT"/>
    <property type="match status" value="1"/>
</dbReference>
<evidence type="ECO:0000256" key="2">
    <source>
        <dbReference type="ARBA" id="ARBA00022741"/>
    </source>
</evidence>
<dbReference type="Proteomes" id="UP000694308">
    <property type="component" value="Unassembled WGS sequence"/>
</dbReference>
<dbReference type="PANTHER" id="PTHR43743">
    <property type="entry name" value="POTASSIUM-TRANSPORTING ATPASE ATP-BINDING SUBUNIT"/>
    <property type="match status" value="1"/>
</dbReference>
<evidence type="ECO:0000259" key="4">
    <source>
        <dbReference type="Pfam" id="PF00122"/>
    </source>
</evidence>
<evidence type="ECO:0000313" key="5">
    <source>
        <dbReference type="EMBL" id="MBV7274582.1"/>
    </source>
</evidence>
<dbReference type="InterPro" id="IPR006391">
    <property type="entry name" value="P-type_ATPase_bsu_IA"/>
</dbReference>
<keyword evidence="2" id="KW-0547">Nucleotide-binding</keyword>